<reference evidence="1" key="1">
    <citation type="submission" date="2023-03" db="EMBL/GenBank/DDBJ databases">
        <title>Amycolatopsis taiwanensis NBRC 103393.</title>
        <authorList>
            <person name="Ichikawa N."/>
            <person name="Sato H."/>
            <person name="Tonouchi N."/>
        </authorList>
    </citation>
    <scope>NUCLEOTIDE SEQUENCE</scope>
    <source>
        <strain evidence="1">NBRC 103393</strain>
    </source>
</reference>
<keyword evidence="2" id="KW-1185">Reference proteome</keyword>
<dbReference type="EMBL" id="BSTI01000010">
    <property type="protein sequence ID" value="GLY68165.1"/>
    <property type="molecule type" value="Genomic_DNA"/>
</dbReference>
<dbReference type="SUPFAM" id="SSF53335">
    <property type="entry name" value="S-adenosyl-L-methionine-dependent methyltransferases"/>
    <property type="match status" value="1"/>
</dbReference>
<dbReference type="Gene3D" id="3.40.50.150">
    <property type="entry name" value="Vaccinia Virus protein VP39"/>
    <property type="match status" value="1"/>
</dbReference>
<comment type="caution">
    <text evidence="1">The sequence shown here is derived from an EMBL/GenBank/DDBJ whole genome shotgun (WGS) entry which is preliminary data.</text>
</comment>
<evidence type="ECO:0000313" key="1">
    <source>
        <dbReference type="EMBL" id="GLY68165.1"/>
    </source>
</evidence>
<sequence length="279" mass="31592">MDHDDALRLVENSLDRPSAARVYDYVIGGTHNYAIDREFAEKVRRRIPIIADYCKTCRLFLGRAVRRCIDLGVTQFIDIGSGLPTAGNVHDVADAARPERDTRVVYIDNEPIALAHSTLLLAESADPQRHKAIAADLLRPDDLWERVHQTGIINLQQPVAVIINAVLHFVRDTEDPDWVLDYYRQLCPPGSLLVLSQMTNENPRSEDERQALVDLVSYYDSTTNPVQLRTTEEFGRFFGNWEMLPPGLVYAPAWHPDDKTLFTETPSESRIIAGMARKP</sequence>
<dbReference type="AlphaFoldDB" id="A0A9W6VGW7"/>
<dbReference type="InterPro" id="IPR006764">
    <property type="entry name" value="SAM_dep_MeTrfase_SAV2177_type"/>
</dbReference>
<dbReference type="InterPro" id="IPR029063">
    <property type="entry name" value="SAM-dependent_MTases_sf"/>
</dbReference>
<dbReference type="Proteomes" id="UP001165136">
    <property type="component" value="Unassembled WGS sequence"/>
</dbReference>
<gene>
    <name evidence="1" type="ORF">Atai01_47840</name>
</gene>
<dbReference type="PIRSF" id="PIRSF017393">
    <property type="entry name" value="MTase_SAV2177"/>
    <property type="match status" value="1"/>
</dbReference>
<proteinExistence type="predicted"/>
<organism evidence="1 2">
    <name type="scientific">Amycolatopsis taiwanensis</name>
    <dbReference type="NCBI Taxonomy" id="342230"/>
    <lineage>
        <taxon>Bacteria</taxon>
        <taxon>Bacillati</taxon>
        <taxon>Actinomycetota</taxon>
        <taxon>Actinomycetes</taxon>
        <taxon>Pseudonocardiales</taxon>
        <taxon>Pseudonocardiaceae</taxon>
        <taxon>Amycolatopsis</taxon>
    </lineage>
</organism>
<dbReference type="RefSeq" id="WP_027946882.1">
    <property type="nucleotide sequence ID" value="NZ_BSTI01000010.1"/>
</dbReference>
<accession>A0A9W6VGW7</accession>
<dbReference type="Pfam" id="PF04672">
    <property type="entry name" value="Methyltransf_19"/>
    <property type="match status" value="1"/>
</dbReference>
<name>A0A9W6VGW7_9PSEU</name>
<evidence type="ECO:0008006" key="3">
    <source>
        <dbReference type="Google" id="ProtNLM"/>
    </source>
</evidence>
<protein>
    <recommendedName>
        <fullName evidence="3">S-adenosyl methyltransferase</fullName>
    </recommendedName>
</protein>
<evidence type="ECO:0000313" key="2">
    <source>
        <dbReference type="Proteomes" id="UP001165136"/>
    </source>
</evidence>